<keyword evidence="3" id="KW-1185">Reference proteome</keyword>
<comment type="caution">
    <text evidence="2">The sequence shown here is derived from an EMBL/GenBank/DDBJ whole genome shotgun (WGS) entry which is preliminary data.</text>
</comment>
<organism evidence="2 3">
    <name type="scientific">Roseimicrobium gellanilyticum</name>
    <dbReference type="NCBI Taxonomy" id="748857"/>
    <lineage>
        <taxon>Bacteria</taxon>
        <taxon>Pseudomonadati</taxon>
        <taxon>Verrucomicrobiota</taxon>
        <taxon>Verrucomicrobiia</taxon>
        <taxon>Verrucomicrobiales</taxon>
        <taxon>Verrucomicrobiaceae</taxon>
        <taxon>Roseimicrobium</taxon>
    </lineage>
</organism>
<dbReference type="InterPro" id="IPR018711">
    <property type="entry name" value="NAGPA"/>
</dbReference>
<dbReference type="EMBL" id="QNRR01000005">
    <property type="protein sequence ID" value="RBP43884.1"/>
    <property type="molecule type" value="Genomic_DNA"/>
</dbReference>
<dbReference type="PANTHER" id="PTHR40446:SF2">
    <property type="entry name" value="N-ACETYLGLUCOSAMINE-1-PHOSPHODIESTER ALPHA-N-ACETYLGLUCOSAMINIDASE"/>
    <property type="match status" value="1"/>
</dbReference>
<feature type="domain" description="Phosphodiester glycosidase" evidence="1">
    <location>
        <begin position="98"/>
        <end position="264"/>
    </location>
</feature>
<evidence type="ECO:0000313" key="2">
    <source>
        <dbReference type="EMBL" id="RBP43884.1"/>
    </source>
</evidence>
<dbReference type="Proteomes" id="UP000253426">
    <property type="component" value="Unassembled WGS sequence"/>
</dbReference>
<protein>
    <submittedName>
        <fullName evidence="2">Uncharacterized protein DUF2233</fullName>
    </submittedName>
</protein>
<dbReference type="OrthoDB" id="5515706at2"/>
<name>A0A366HLY3_9BACT</name>
<evidence type="ECO:0000259" key="1">
    <source>
        <dbReference type="Pfam" id="PF09992"/>
    </source>
</evidence>
<dbReference type="AlphaFoldDB" id="A0A366HLY3"/>
<dbReference type="Pfam" id="PF09992">
    <property type="entry name" value="NAGPA"/>
    <property type="match status" value="1"/>
</dbReference>
<proteinExistence type="predicted"/>
<sequence length="268" mass="29397">MGQIVSHRLHRMRTLFVFLWLALLTGTPSLHAQWRLAGQSEAVVLASGATHVRRGVSGPANVELKLVFFDATKCDLRIIDQPQRSSAGSLGDVMRSDNFIAGCNAGYFNPEFGPLGLVVSKGTRVGSFQKSSLLGGVIQVRKGRPTLLWRDEYTEQKGITELVQAGPRLVNGGKPVAGLEATKRRARTFIMTDCAGKWAIGICDRASLRELSDILATPALFPEMEVERALNFDGGSSTGLWFRQADGKESYSREFATVRNFLAVMPRR</sequence>
<dbReference type="PANTHER" id="PTHR40446">
    <property type="entry name" value="N-ACETYLGLUCOSAMINE-1-PHOSPHODIESTER ALPHA-N-ACETYLGLUCOSAMINIDASE"/>
    <property type="match status" value="1"/>
</dbReference>
<evidence type="ECO:0000313" key="3">
    <source>
        <dbReference type="Proteomes" id="UP000253426"/>
    </source>
</evidence>
<gene>
    <name evidence="2" type="ORF">DES53_105283</name>
</gene>
<reference evidence="2 3" key="1">
    <citation type="submission" date="2018-06" db="EMBL/GenBank/DDBJ databases">
        <title>Genomic Encyclopedia of Type Strains, Phase IV (KMG-IV): sequencing the most valuable type-strain genomes for metagenomic binning, comparative biology and taxonomic classification.</title>
        <authorList>
            <person name="Goeker M."/>
        </authorList>
    </citation>
    <scope>NUCLEOTIDE SEQUENCE [LARGE SCALE GENOMIC DNA]</scope>
    <source>
        <strain evidence="2 3">DSM 25532</strain>
    </source>
</reference>
<accession>A0A366HLY3</accession>